<protein>
    <submittedName>
        <fullName evidence="2">Putative transmembrane protein (PGPGW)</fullName>
    </submittedName>
</protein>
<proteinExistence type="predicted"/>
<gene>
    <name evidence="2" type="ORF">SAMN05216325_101283</name>
</gene>
<organism evidence="2 3">
    <name type="scientific">Nitrosomonas marina</name>
    <dbReference type="NCBI Taxonomy" id="917"/>
    <lineage>
        <taxon>Bacteria</taxon>
        <taxon>Pseudomonadati</taxon>
        <taxon>Pseudomonadota</taxon>
        <taxon>Betaproteobacteria</taxon>
        <taxon>Nitrosomonadales</taxon>
        <taxon>Nitrosomonadaceae</taxon>
        <taxon>Nitrosomonas</taxon>
    </lineage>
</organism>
<evidence type="ECO:0000313" key="3">
    <source>
        <dbReference type="Proteomes" id="UP000199459"/>
    </source>
</evidence>
<evidence type="ECO:0000256" key="1">
    <source>
        <dbReference type="SAM" id="Phobius"/>
    </source>
</evidence>
<dbReference type="AlphaFoldDB" id="A0A1H8ASW0"/>
<keyword evidence="1" id="KW-1133">Transmembrane helix</keyword>
<feature type="transmembrane region" description="Helical" evidence="1">
    <location>
        <begin position="16"/>
        <end position="40"/>
    </location>
</feature>
<feature type="transmembrane region" description="Helical" evidence="1">
    <location>
        <begin position="61"/>
        <end position="80"/>
    </location>
</feature>
<keyword evidence="1" id="KW-0472">Membrane</keyword>
<dbReference type="Proteomes" id="UP000199459">
    <property type="component" value="Unassembled WGS sequence"/>
</dbReference>
<accession>A0A1H8ASW0</accession>
<dbReference type="STRING" id="917.SAMN05216326_11185"/>
<reference evidence="2 3" key="1">
    <citation type="submission" date="2016-10" db="EMBL/GenBank/DDBJ databases">
        <authorList>
            <person name="de Groot N.N."/>
        </authorList>
    </citation>
    <scope>NUCLEOTIDE SEQUENCE [LARGE SCALE GENOMIC DNA]</scope>
    <source>
        <strain evidence="2 3">Nm22</strain>
    </source>
</reference>
<sequence length="139" mass="15849">MDSLLAAIEQWIPVDALIHLTVISLISFIASLVIIPIILIRLPYDYFDTSVPRYWMKNHHPILRIFGLIAKNLLGGAFLIAGFIMLFLPGQGILTMLIGLSFVDFPKKRLLEARIIEQPVILRTINAMRQRYKKPPLTL</sequence>
<dbReference type="OrthoDB" id="9800130at2"/>
<dbReference type="RefSeq" id="WP_090627202.1">
    <property type="nucleotide sequence ID" value="NZ_FOCP01000001.1"/>
</dbReference>
<name>A0A1H8ASW0_9PROT</name>
<keyword evidence="1 2" id="KW-0812">Transmembrane</keyword>
<dbReference type="EMBL" id="FOCP01000001">
    <property type="protein sequence ID" value="SEM72888.1"/>
    <property type="molecule type" value="Genomic_DNA"/>
</dbReference>
<evidence type="ECO:0000313" key="2">
    <source>
        <dbReference type="EMBL" id="SEM72888.1"/>
    </source>
</evidence>